<organism evidence="2 3">
    <name type="scientific">Lasiosphaeria ovina</name>
    <dbReference type="NCBI Taxonomy" id="92902"/>
    <lineage>
        <taxon>Eukaryota</taxon>
        <taxon>Fungi</taxon>
        <taxon>Dikarya</taxon>
        <taxon>Ascomycota</taxon>
        <taxon>Pezizomycotina</taxon>
        <taxon>Sordariomycetes</taxon>
        <taxon>Sordariomycetidae</taxon>
        <taxon>Sordariales</taxon>
        <taxon>Lasiosphaeriaceae</taxon>
        <taxon>Lasiosphaeria</taxon>
    </lineage>
</organism>
<evidence type="ECO:0000313" key="2">
    <source>
        <dbReference type="EMBL" id="KAK3362188.1"/>
    </source>
</evidence>
<reference evidence="2" key="1">
    <citation type="journal article" date="2023" name="Mol. Phylogenet. Evol.">
        <title>Genome-scale phylogeny and comparative genomics of the fungal order Sordariales.</title>
        <authorList>
            <person name="Hensen N."/>
            <person name="Bonometti L."/>
            <person name="Westerberg I."/>
            <person name="Brannstrom I.O."/>
            <person name="Guillou S."/>
            <person name="Cros-Aarteil S."/>
            <person name="Calhoun S."/>
            <person name="Haridas S."/>
            <person name="Kuo A."/>
            <person name="Mondo S."/>
            <person name="Pangilinan J."/>
            <person name="Riley R."/>
            <person name="LaButti K."/>
            <person name="Andreopoulos B."/>
            <person name="Lipzen A."/>
            <person name="Chen C."/>
            <person name="Yan M."/>
            <person name="Daum C."/>
            <person name="Ng V."/>
            <person name="Clum A."/>
            <person name="Steindorff A."/>
            <person name="Ohm R.A."/>
            <person name="Martin F."/>
            <person name="Silar P."/>
            <person name="Natvig D.O."/>
            <person name="Lalanne C."/>
            <person name="Gautier V."/>
            <person name="Ament-Velasquez S.L."/>
            <person name="Kruys A."/>
            <person name="Hutchinson M.I."/>
            <person name="Powell A.J."/>
            <person name="Barry K."/>
            <person name="Miller A.N."/>
            <person name="Grigoriev I.V."/>
            <person name="Debuchy R."/>
            <person name="Gladieux P."/>
            <person name="Hiltunen Thoren M."/>
            <person name="Johannesson H."/>
        </authorList>
    </citation>
    <scope>NUCLEOTIDE SEQUENCE</scope>
    <source>
        <strain evidence="2">CBS 958.72</strain>
    </source>
</reference>
<dbReference type="EMBL" id="JAULSN010000010">
    <property type="protein sequence ID" value="KAK3362188.1"/>
    <property type="molecule type" value="Genomic_DNA"/>
</dbReference>
<proteinExistence type="predicted"/>
<comment type="caution">
    <text evidence="2">The sequence shown here is derived from an EMBL/GenBank/DDBJ whole genome shotgun (WGS) entry which is preliminary data.</text>
</comment>
<gene>
    <name evidence="2" type="ORF">B0T24DRAFT_724571</name>
</gene>
<sequence>METPEEHARTHCARADTLLQRYTKSHSDHVQNEQLSLDALAELDAAASRTNPSELPERITQITALSASIHLERLLRIGLKPDADAAELGLRALLRDQQPASASYCLTLRKLLMILHIRYERTADRQFVLESLDLVGSAIAGVGQDDDDDDDAACLPVLLGACGQALIDLSECANSPSALEMAIDVLRAAADAAQSSNAVGSSEWVLTQQTLAEALRRRFEAMGDERDIAEAQAIFDDDDSNASLSPRETLSCLMARLRVLHSRWRLCPGGASLKTLIMEYSQANQLLLLNDRSPIRPELFQATGAAFNEMFFDPNHKRGVAFASILGGYRAGEELLSTWDKKPADCPGFAPYLFAMGRAWELQFHAYYSPEALGVAYGMFSQCLRLTSPDSSHYALRAAAMIGAQRMKRDLGFAGDKPGDESAIKTLTTVLLGKLPLEAKAKAAVATELGYTALRQHDSTAATAPQKTSSWLDQAIRHFRKAVSFSCTDKLSQVYALKTLAGVLATRANSHLQRDLKELALTDCDDALHVLERLAAACQGIKVNLQERYDTLGDVREVQFSIHGDQRYAENAIEAWEKLYAGKDGVSISRLMTATKASALQQRISGDHGRAARVYRSVVLTFLQVVSPSDTRPEQIWKLRLLGRLSVRALGEALMAGWPAEEVLEVAERCRSVIWNLVLGRKASVADLEARHRALAARFVKARALLARSPKAAAEAAAGDRSWGGLLASNQFHTADEYNAVLAEIRQQPGFEDFLLPGLSAERLLSVSSEGPVVMFVQSNVSSHAVVVSQAGVLAEPLPDFSQKRCEERYRHFNTFLEVRQKDPARAAEVLEDLLHWLWDAAAGPVVSALAKAGICRRDPQPTDSRLPRLWWVSSGWISVFPIHAAGEYNNSKKPKPSEGRRHVFDFFVSSYTPSLGALAYARRTMHRMSSNTVSATNTNRLPEAALVSMRFTPDVQPDLEHAAGEVREAEAILRRGYKVTTLGHPREEFQGVPYRKPVVQALRTCEVAHFACHGVADPLEPLRSRLLLCDWKGGRSLTVGFLMRMEFKSCRLVNLSACDMAVNRDLLLREEGLHVAGAFQMAGVPNVLATMWPIVDAVAPQVSRDLYSELLGGGDRLRFTDVAESLHKAVMGLMTSGESVAVWGPYVHFGA</sequence>
<dbReference type="InterPro" id="IPR024983">
    <property type="entry name" value="CHAT_dom"/>
</dbReference>
<evidence type="ECO:0000259" key="1">
    <source>
        <dbReference type="Pfam" id="PF12770"/>
    </source>
</evidence>
<protein>
    <submittedName>
        <fullName evidence="2">CHAT domain-containing protein</fullName>
    </submittedName>
</protein>
<dbReference type="Pfam" id="PF12770">
    <property type="entry name" value="CHAT"/>
    <property type="match status" value="1"/>
</dbReference>
<dbReference type="Proteomes" id="UP001287356">
    <property type="component" value="Unassembled WGS sequence"/>
</dbReference>
<feature type="domain" description="CHAT" evidence="1">
    <location>
        <begin position="833"/>
        <end position="1151"/>
    </location>
</feature>
<name>A0AAE0JUQ6_9PEZI</name>
<evidence type="ECO:0000313" key="3">
    <source>
        <dbReference type="Proteomes" id="UP001287356"/>
    </source>
</evidence>
<accession>A0AAE0JUQ6</accession>
<reference evidence="2" key="2">
    <citation type="submission" date="2023-06" db="EMBL/GenBank/DDBJ databases">
        <authorList>
            <consortium name="Lawrence Berkeley National Laboratory"/>
            <person name="Haridas S."/>
            <person name="Hensen N."/>
            <person name="Bonometti L."/>
            <person name="Westerberg I."/>
            <person name="Brannstrom I.O."/>
            <person name="Guillou S."/>
            <person name="Cros-Aarteil S."/>
            <person name="Calhoun S."/>
            <person name="Kuo A."/>
            <person name="Mondo S."/>
            <person name="Pangilinan J."/>
            <person name="Riley R."/>
            <person name="Labutti K."/>
            <person name="Andreopoulos B."/>
            <person name="Lipzen A."/>
            <person name="Chen C."/>
            <person name="Yanf M."/>
            <person name="Daum C."/>
            <person name="Ng V."/>
            <person name="Clum A."/>
            <person name="Steindorff A."/>
            <person name="Ohm R."/>
            <person name="Martin F."/>
            <person name="Silar P."/>
            <person name="Natvig D."/>
            <person name="Lalanne C."/>
            <person name="Gautier V."/>
            <person name="Ament-Velasquez S.L."/>
            <person name="Kruys A."/>
            <person name="Hutchinson M.I."/>
            <person name="Powell A.J."/>
            <person name="Barry K."/>
            <person name="Miller A.N."/>
            <person name="Grigoriev I.V."/>
            <person name="Debuchy R."/>
            <person name="Gladieux P."/>
            <person name="Thoren M.H."/>
            <person name="Johannesson H."/>
        </authorList>
    </citation>
    <scope>NUCLEOTIDE SEQUENCE</scope>
    <source>
        <strain evidence="2">CBS 958.72</strain>
    </source>
</reference>
<keyword evidence="3" id="KW-1185">Reference proteome</keyword>
<dbReference type="AlphaFoldDB" id="A0AAE0JUQ6"/>